<dbReference type="CDD" id="cd08414">
    <property type="entry name" value="PBP2_LTTR_aromatics_like"/>
    <property type="match status" value="1"/>
</dbReference>
<evidence type="ECO:0000259" key="5">
    <source>
        <dbReference type="PROSITE" id="PS50931"/>
    </source>
</evidence>
<evidence type="ECO:0000256" key="1">
    <source>
        <dbReference type="ARBA" id="ARBA00009437"/>
    </source>
</evidence>
<dbReference type="Gene3D" id="3.40.190.10">
    <property type="entry name" value="Periplasmic binding protein-like II"/>
    <property type="match status" value="2"/>
</dbReference>
<dbReference type="SUPFAM" id="SSF53850">
    <property type="entry name" value="Periplasmic binding protein-like II"/>
    <property type="match status" value="1"/>
</dbReference>
<reference evidence="7" key="1">
    <citation type="journal article" date="2019" name="Int. J. Syst. Evol. Microbiol.">
        <title>The Global Catalogue of Microorganisms (GCM) 10K type strain sequencing project: providing services to taxonomists for standard genome sequencing and annotation.</title>
        <authorList>
            <consortium name="The Broad Institute Genomics Platform"/>
            <consortium name="The Broad Institute Genome Sequencing Center for Infectious Disease"/>
            <person name="Wu L."/>
            <person name="Ma J."/>
        </authorList>
    </citation>
    <scope>NUCLEOTIDE SEQUENCE [LARGE SCALE GENOMIC DNA]</scope>
    <source>
        <strain evidence="7">JCM 17906</strain>
    </source>
</reference>
<keyword evidence="2" id="KW-0805">Transcription regulation</keyword>
<dbReference type="Pfam" id="PF00126">
    <property type="entry name" value="HTH_1"/>
    <property type="match status" value="1"/>
</dbReference>
<comment type="caution">
    <text evidence="6">The sequence shown here is derived from an EMBL/GenBank/DDBJ whole genome shotgun (WGS) entry which is preliminary data.</text>
</comment>
<comment type="similarity">
    <text evidence="1">Belongs to the LysR transcriptional regulatory family.</text>
</comment>
<dbReference type="Gene3D" id="1.10.10.10">
    <property type="entry name" value="Winged helix-like DNA-binding domain superfamily/Winged helix DNA-binding domain"/>
    <property type="match status" value="1"/>
</dbReference>
<sequence>MELRQLRYFVAVAEHLHYRNAAKSLHMAQPPLSQQIRRLEEDLGVELFARTSRKVELTEHGDQLLEAARRVLAEAEAMRDLAGGLRTGSAGRLRIGFVASVLNWGLAPKLGAFRKRNPGVEVTATQMPVVDQVEAIAENRIDVGFTLARLTYSHLDVRVISVERLLVVLPEDHPRASDAEVSLADLANETFLIWRAPFGPHLDDFVTRACSEAGFLPSVAYQGPQVHSVIHMVAAGFGISLVPQCDRGIEAPGVIFRELAPPTPWTVLSVVRHRHRRNPVVDRLVGDLPEIDIENVAS</sequence>
<evidence type="ECO:0000313" key="7">
    <source>
        <dbReference type="Proteomes" id="UP001501598"/>
    </source>
</evidence>
<dbReference type="RefSeq" id="WP_345422546.1">
    <property type="nucleotide sequence ID" value="NZ_BAABGT010000075.1"/>
</dbReference>
<dbReference type="SUPFAM" id="SSF46785">
    <property type="entry name" value="Winged helix' DNA-binding domain"/>
    <property type="match status" value="1"/>
</dbReference>
<dbReference type="InterPro" id="IPR036390">
    <property type="entry name" value="WH_DNA-bd_sf"/>
</dbReference>
<evidence type="ECO:0000256" key="2">
    <source>
        <dbReference type="ARBA" id="ARBA00023015"/>
    </source>
</evidence>
<gene>
    <name evidence="6" type="ORF">GCM10023175_47130</name>
</gene>
<proteinExistence type="inferred from homology"/>
<dbReference type="InterPro" id="IPR000847">
    <property type="entry name" value="LysR_HTH_N"/>
</dbReference>
<dbReference type="PROSITE" id="PS50931">
    <property type="entry name" value="HTH_LYSR"/>
    <property type="match status" value="1"/>
</dbReference>
<dbReference type="PANTHER" id="PTHR30346">
    <property type="entry name" value="TRANSCRIPTIONAL DUAL REGULATOR HCAR-RELATED"/>
    <property type="match status" value="1"/>
</dbReference>
<keyword evidence="7" id="KW-1185">Reference proteome</keyword>
<feature type="domain" description="HTH lysR-type" evidence="5">
    <location>
        <begin position="1"/>
        <end position="58"/>
    </location>
</feature>
<dbReference type="Proteomes" id="UP001501598">
    <property type="component" value="Unassembled WGS sequence"/>
</dbReference>
<dbReference type="Pfam" id="PF03466">
    <property type="entry name" value="LysR_substrate"/>
    <property type="match status" value="1"/>
</dbReference>
<dbReference type="PRINTS" id="PR00039">
    <property type="entry name" value="HTHLYSR"/>
</dbReference>
<keyword evidence="4" id="KW-0804">Transcription</keyword>
<dbReference type="InterPro" id="IPR005119">
    <property type="entry name" value="LysR_subst-bd"/>
</dbReference>
<dbReference type="InterPro" id="IPR036388">
    <property type="entry name" value="WH-like_DNA-bd_sf"/>
</dbReference>
<accession>A0ABP8RWW2</accession>
<keyword evidence="3" id="KW-0238">DNA-binding</keyword>
<organism evidence="6 7">
    <name type="scientific">Pseudonocardia xishanensis</name>
    <dbReference type="NCBI Taxonomy" id="630995"/>
    <lineage>
        <taxon>Bacteria</taxon>
        <taxon>Bacillati</taxon>
        <taxon>Actinomycetota</taxon>
        <taxon>Actinomycetes</taxon>
        <taxon>Pseudonocardiales</taxon>
        <taxon>Pseudonocardiaceae</taxon>
        <taxon>Pseudonocardia</taxon>
    </lineage>
</organism>
<dbReference type="EMBL" id="BAABGT010000075">
    <property type="protein sequence ID" value="GAA4552766.1"/>
    <property type="molecule type" value="Genomic_DNA"/>
</dbReference>
<protein>
    <submittedName>
        <fullName evidence="6">LysR family transcriptional regulator</fullName>
    </submittedName>
</protein>
<evidence type="ECO:0000256" key="4">
    <source>
        <dbReference type="ARBA" id="ARBA00023163"/>
    </source>
</evidence>
<evidence type="ECO:0000313" key="6">
    <source>
        <dbReference type="EMBL" id="GAA4552766.1"/>
    </source>
</evidence>
<name>A0ABP8RWW2_9PSEU</name>
<dbReference type="PANTHER" id="PTHR30346:SF0">
    <property type="entry name" value="HCA OPERON TRANSCRIPTIONAL ACTIVATOR HCAR"/>
    <property type="match status" value="1"/>
</dbReference>
<evidence type="ECO:0000256" key="3">
    <source>
        <dbReference type="ARBA" id="ARBA00023125"/>
    </source>
</evidence>